<proteinExistence type="predicted"/>
<dbReference type="AlphaFoldDB" id="A0A9Q9AL16"/>
<reference evidence="2" key="1">
    <citation type="submission" date="2022-06" db="EMBL/GenBank/DDBJ databases">
        <title>Complete genome sequences of two strains of the flax pathogen Septoria linicola.</title>
        <authorList>
            <person name="Lapalu N."/>
            <person name="Simon A."/>
            <person name="Demenou B."/>
            <person name="Paumier D."/>
            <person name="Guillot M.-P."/>
            <person name="Gout L."/>
            <person name="Valade R."/>
        </authorList>
    </citation>
    <scope>NUCLEOTIDE SEQUENCE</scope>
    <source>
        <strain evidence="2">SE15195</strain>
    </source>
</reference>
<evidence type="ECO:0000313" key="3">
    <source>
        <dbReference type="Proteomes" id="UP001056384"/>
    </source>
</evidence>
<feature type="region of interest" description="Disordered" evidence="1">
    <location>
        <begin position="1"/>
        <end position="41"/>
    </location>
</feature>
<gene>
    <name evidence="2" type="ORF">Slin15195_G045780</name>
</gene>
<dbReference type="EMBL" id="CP099420">
    <property type="protein sequence ID" value="USW51259.1"/>
    <property type="molecule type" value="Genomic_DNA"/>
</dbReference>
<evidence type="ECO:0000313" key="2">
    <source>
        <dbReference type="EMBL" id="USW51259.1"/>
    </source>
</evidence>
<keyword evidence="3" id="KW-1185">Reference proteome</keyword>
<organism evidence="2 3">
    <name type="scientific">Septoria linicola</name>
    <dbReference type="NCBI Taxonomy" id="215465"/>
    <lineage>
        <taxon>Eukaryota</taxon>
        <taxon>Fungi</taxon>
        <taxon>Dikarya</taxon>
        <taxon>Ascomycota</taxon>
        <taxon>Pezizomycotina</taxon>
        <taxon>Dothideomycetes</taxon>
        <taxon>Dothideomycetidae</taxon>
        <taxon>Mycosphaerellales</taxon>
        <taxon>Mycosphaerellaceae</taxon>
        <taxon>Septoria</taxon>
    </lineage>
</organism>
<dbReference type="Proteomes" id="UP001056384">
    <property type="component" value="Chromosome 3"/>
</dbReference>
<evidence type="ECO:0000256" key="1">
    <source>
        <dbReference type="SAM" id="MobiDB-lite"/>
    </source>
</evidence>
<name>A0A9Q9AL16_9PEZI</name>
<sequence length="65" mass="7704">MATNVDARLRKRKSANMNHLPIRSLPPFGIKRTKPRTNEEMGVFRRPVYSMWPRAQRQVPAHLRH</sequence>
<protein>
    <submittedName>
        <fullName evidence="2">Uncharacterized protein</fullName>
    </submittedName>
</protein>
<accession>A0A9Q9AL16</accession>